<feature type="compositionally biased region" description="Polar residues" evidence="5">
    <location>
        <begin position="277"/>
        <end position="288"/>
    </location>
</feature>
<evidence type="ECO:0000259" key="6">
    <source>
        <dbReference type="PROSITE" id="PS50865"/>
    </source>
</evidence>
<proteinExistence type="predicted"/>
<feature type="region of interest" description="Disordered" evidence="5">
    <location>
        <begin position="678"/>
        <end position="721"/>
    </location>
</feature>
<reference evidence="7" key="1">
    <citation type="submission" date="2014-11" db="EMBL/GenBank/DDBJ databases">
        <title>Molecular phylogeny of cliff fern family Woodsiaceae with morphological implications.</title>
        <authorList>
            <person name="Shao Y.-Z."/>
            <person name="Wei R."/>
            <person name="Zhang X.-C."/>
        </authorList>
    </citation>
    <scope>NUCLEOTIDE SEQUENCE</scope>
</reference>
<accession>A0A0K6SA24</accession>
<dbReference type="Pfam" id="PF01753">
    <property type="entry name" value="zf-MYND"/>
    <property type="match status" value="1"/>
</dbReference>
<evidence type="ECO:0000256" key="4">
    <source>
        <dbReference type="PROSITE-ProRule" id="PRU00134"/>
    </source>
</evidence>
<organism evidence="7">
    <name type="scientific">Chromera velia CCMP2878</name>
    <dbReference type="NCBI Taxonomy" id="1169474"/>
    <lineage>
        <taxon>Eukaryota</taxon>
        <taxon>Sar</taxon>
        <taxon>Alveolata</taxon>
        <taxon>Colpodellida</taxon>
        <taxon>Chromeraceae</taxon>
        <taxon>Chromera</taxon>
    </lineage>
</organism>
<evidence type="ECO:0000256" key="5">
    <source>
        <dbReference type="SAM" id="MobiDB-lite"/>
    </source>
</evidence>
<feature type="domain" description="MYND-type" evidence="6">
    <location>
        <begin position="642"/>
        <end position="684"/>
    </location>
</feature>
<dbReference type="VEuPathDB" id="CryptoDB:Cvel_8437"/>
<keyword evidence="2 4" id="KW-0863">Zinc-finger</keyword>
<feature type="region of interest" description="Disordered" evidence="5">
    <location>
        <begin position="267"/>
        <end position="288"/>
    </location>
</feature>
<evidence type="ECO:0000313" key="7">
    <source>
        <dbReference type="EMBL" id="CUC10384.1"/>
    </source>
</evidence>
<sequence>MTDPDMHPKSLEGDNVPGETSGDGFDSLVDGVVPKFVLQAGRLDGLRKATVQILEARTKTEKLLLRAPRVPVGHVADLCDVAFLGLYHALLDFARQLMEVCSQLEKACDQFEEEMIALGCLSVEVSDDGHALHLHANGKAAADCEAIVRDLLMVKGFLCSALSFFCVRRLLPDRSEDVLNDKRVPDERTPDALTKHTGPEREGEGVARFAIDRVRSMNFSGARLLSILSSGWPRLCELLWRCDPFLWGLKEFLRLSTSMTGRMTAEISKRPNPPAVSPSTCKDNNQTPPSVSAQVVLLTARLIRLLSRFVVPEVHHRGAVRALHGCTDPHSGPQTSQDAKADLGIWRLVRPLYWVAEKFAQMNSGVDSETESDKRIEIWGKYVRILERFTTLPMMVQSTAERYYPAFVCTESACKDFCVCGKTRDAICLCQDATQCPVSDGALDPEVAHFRAKALEIAMQNRKAAREVEEGYLEHPDRALSTLLSIYRNLKKPNSSPGQFVALLILKLFSTQQQQQKQEQQQQNKKNRIVPDFNINSPSSDLSDFQRSLLSWLQVKTKAVDPLSLLTNVPVTSLSLFLKEQPEEAHRAVADSISHDSLGAGEGERERAQAAKNLLEKTCTFPGSDCVVRSGKEIKAACALACTYCGENRVKGKRKKHCAGCKLALYCCRACQKRDWKGKEKGEGEGRGGGGKEPKEVGGTQSDKEAPPTGSDEGSHPEWAFRGRRVRVVEDQIGYTERSLLYGKVGLFLSVHSPPR</sequence>
<dbReference type="GO" id="GO:0008270">
    <property type="term" value="F:zinc ion binding"/>
    <property type="evidence" value="ECO:0007669"/>
    <property type="project" value="UniProtKB-KW"/>
</dbReference>
<feature type="region of interest" description="Disordered" evidence="5">
    <location>
        <begin position="181"/>
        <end position="200"/>
    </location>
</feature>
<evidence type="ECO:0000256" key="3">
    <source>
        <dbReference type="ARBA" id="ARBA00022833"/>
    </source>
</evidence>
<dbReference type="AlphaFoldDB" id="A0A0K6SA24"/>
<feature type="compositionally biased region" description="Basic and acidic residues" evidence="5">
    <location>
        <begin position="678"/>
        <end position="706"/>
    </location>
</feature>
<protein>
    <recommendedName>
        <fullName evidence="6">MYND-type domain-containing protein</fullName>
    </recommendedName>
</protein>
<gene>
    <name evidence="7" type="ORF">Cvel_8437.t1.CR1</name>
</gene>
<feature type="region of interest" description="Disordered" evidence="5">
    <location>
        <begin position="1"/>
        <end position="20"/>
    </location>
</feature>
<name>A0A0K6SA24_9ALVE</name>
<evidence type="ECO:0000256" key="1">
    <source>
        <dbReference type="ARBA" id="ARBA00022723"/>
    </source>
</evidence>
<dbReference type="InterPro" id="IPR002893">
    <property type="entry name" value="Znf_MYND"/>
</dbReference>
<dbReference type="Gene3D" id="6.10.140.2220">
    <property type="match status" value="1"/>
</dbReference>
<dbReference type="PROSITE" id="PS50865">
    <property type="entry name" value="ZF_MYND_2"/>
    <property type="match status" value="1"/>
</dbReference>
<feature type="compositionally biased region" description="Basic and acidic residues" evidence="5">
    <location>
        <begin position="1"/>
        <end position="12"/>
    </location>
</feature>
<evidence type="ECO:0000256" key="2">
    <source>
        <dbReference type="ARBA" id="ARBA00022771"/>
    </source>
</evidence>
<dbReference type="EMBL" id="CDMZ01003802">
    <property type="protein sequence ID" value="CUC10384.1"/>
    <property type="molecule type" value="Genomic_DNA"/>
</dbReference>
<keyword evidence="1" id="KW-0479">Metal-binding</keyword>
<dbReference type="PhylomeDB" id="A0A0K6SA24"/>
<keyword evidence="3" id="KW-0862">Zinc</keyword>